<evidence type="ECO:0000256" key="1">
    <source>
        <dbReference type="SAM" id="MobiDB-lite"/>
    </source>
</evidence>
<reference evidence="2" key="1">
    <citation type="submission" date="2016-02" db="EMBL/GenBank/DDBJ databases">
        <title>WGS assembly of Manihot esculenta.</title>
        <authorList>
            <person name="Bredeson J.V."/>
            <person name="Prochnik S.E."/>
            <person name="Lyons J.B."/>
            <person name="Schmutz J."/>
            <person name="Grimwood J."/>
            <person name="Vrebalov J."/>
            <person name="Bart R.S."/>
            <person name="Amuge T."/>
            <person name="Ferguson M.E."/>
            <person name="Green R."/>
            <person name="Putnam N."/>
            <person name="Stites J."/>
            <person name="Rounsley S."/>
            <person name="Rokhsar D.S."/>
        </authorList>
    </citation>
    <scope>NUCLEOTIDE SEQUENCE [LARGE SCALE GENOMIC DNA]</scope>
    <source>
        <tissue evidence="2">Leaf</tissue>
    </source>
</reference>
<dbReference type="EMBL" id="CM004400">
    <property type="protein sequence ID" value="OAY31295.1"/>
    <property type="molecule type" value="Genomic_DNA"/>
</dbReference>
<dbReference type="STRING" id="3983.A0A2C9UM95"/>
<dbReference type="AlphaFoldDB" id="A0A2C9UM95"/>
<feature type="compositionally biased region" description="Basic and acidic residues" evidence="1">
    <location>
        <begin position="43"/>
        <end position="55"/>
    </location>
</feature>
<organism evidence="2">
    <name type="scientific">Manihot esculenta</name>
    <name type="common">Cassava</name>
    <name type="synonym">Jatropha manihot</name>
    <dbReference type="NCBI Taxonomy" id="3983"/>
    <lineage>
        <taxon>Eukaryota</taxon>
        <taxon>Viridiplantae</taxon>
        <taxon>Streptophyta</taxon>
        <taxon>Embryophyta</taxon>
        <taxon>Tracheophyta</taxon>
        <taxon>Spermatophyta</taxon>
        <taxon>Magnoliopsida</taxon>
        <taxon>eudicotyledons</taxon>
        <taxon>Gunneridae</taxon>
        <taxon>Pentapetalae</taxon>
        <taxon>rosids</taxon>
        <taxon>fabids</taxon>
        <taxon>Malpighiales</taxon>
        <taxon>Euphorbiaceae</taxon>
        <taxon>Crotonoideae</taxon>
        <taxon>Manihoteae</taxon>
        <taxon>Manihot</taxon>
    </lineage>
</organism>
<accession>A0A2C9UM95</accession>
<feature type="region of interest" description="Disordered" evidence="1">
    <location>
        <begin position="1"/>
        <end position="68"/>
    </location>
</feature>
<name>A0A2C9UM95_MANES</name>
<feature type="compositionally biased region" description="Basic residues" evidence="1">
    <location>
        <begin position="25"/>
        <end position="42"/>
    </location>
</feature>
<protein>
    <submittedName>
        <fullName evidence="2">Uncharacterized protein</fullName>
    </submittedName>
</protein>
<evidence type="ECO:0000313" key="2">
    <source>
        <dbReference type="EMBL" id="OAY31295.1"/>
    </source>
</evidence>
<sequence length="114" mass="12951">MASDSDASRHKHHRSPSDDEAEKSSKRHKHRHRRHHRCHRSKTHGEASKHDRDEIAPPPPVNHIVANNNRVDDDVEEGEILEEEGSGVSVKDMELREDKTDSQNLVCSVSPCVL</sequence>
<proteinExistence type="predicted"/>
<gene>
    <name evidence="2" type="ORF">MANES_14G100400</name>
</gene>